<feature type="compositionally biased region" description="Basic and acidic residues" evidence="1">
    <location>
        <begin position="103"/>
        <end position="115"/>
    </location>
</feature>
<evidence type="ECO:0000313" key="4">
    <source>
        <dbReference type="Proteomes" id="UP001162483"/>
    </source>
</evidence>
<organism evidence="3 4">
    <name type="scientific">Staurois parvus</name>
    <dbReference type="NCBI Taxonomy" id="386267"/>
    <lineage>
        <taxon>Eukaryota</taxon>
        <taxon>Metazoa</taxon>
        <taxon>Chordata</taxon>
        <taxon>Craniata</taxon>
        <taxon>Vertebrata</taxon>
        <taxon>Euteleostomi</taxon>
        <taxon>Amphibia</taxon>
        <taxon>Batrachia</taxon>
        <taxon>Anura</taxon>
        <taxon>Neobatrachia</taxon>
        <taxon>Ranoidea</taxon>
        <taxon>Ranidae</taxon>
        <taxon>Staurois</taxon>
    </lineage>
</organism>
<dbReference type="PANTHER" id="PTHR32345:SF3">
    <property type="entry name" value="MYB-RELATED TRANSCRIPTION FACTOR, PARTNER OF PROFILIN"/>
    <property type="match status" value="1"/>
</dbReference>
<dbReference type="PROSITE" id="PS51257">
    <property type="entry name" value="PROKAR_LIPOPROTEIN"/>
    <property type="match status" value="1"/>
</dbReference>
<feature type="region of interest" description="Disordered" evidence="1">
    <location>
        <begin position="92"/>
        <end position="182"/>
    </location>
</feature>
<feature type="compositionally biased region" description="Acidic residues" evidence="1">
    <location>
        <begin position="137"/>
        <end position="149"/>
    </location>
</feature>
<feature type="compositionally biased region" description="Basic and acidic residues" evidence="1">
    <location>
        <begin position="167"/>
        <end position="182"/>
    </location>
</feature>
<name>A0ABN9ACH4_9NEOB</name>
<dbReference type="InterPro" id="IPR028002">
    <property type="entry name" value="Myb_DNA-bind_5"/>
</dbReference>
<feature type="region of interest" description="Disordered" evidence="1">
    <location>
        <begin position="276"/>
        <end position="326"/>
    </location>
</feature>
<accession>A0ABN9ACH4</accession>
<dbReference type="InterPro" id="IPR052870">
    <property type="entry name" value="Myb-related_repressor"/>
</dbReference>
<dbReference type="Pfam" id="PF13873">
    <property type="entry name" value="Myb_DNA-bind_5"/>
    <property type="match status" value="1"/>
</dbReference>
<gene>
    <name evidence="3" type="ORF">SPARVUS_LOCUS328308</name>
</gene>
<feature type="non-terminal residue" evidence="3">
    <location>
        <position position="326"/>
    </location>
</feature>
<feature type="compositionally biased region" description="Low complexity" evidence="1">
    <location>
        <begin position="283"/>
        <end position="295"/>
    </location>
</feature>
<comment type="caution">
    <text evidence="3">The sequence shown here is derived from an EMBL/GenBank/DDBJ whole genome shotgun (WGS) entry which is preliminary data.</text>
</comment>
<evidence type="ECO:0000259" key="2">
    <source>
        <dbReference type="Pfam" id="PF13873"/>
    </source>
</evidence>
<dbReference type="EMBL" id="CATNWA010000109">
    <property type="protein sequence ID" value="CAI9533122.1"/>
    <property type="molecule type" value="Genomic_DNA"/>
</dbReference>
<dbReference type="Proteomes" id="UP001162483">
    <property type="component" value="Unassembled WGS sequence"/>
</dbReference>
<dbReference type="PANTHER" id="PTHR32345">
    <property type="entry name" value="MYB-RELATED TRANSCRIPTION FACTOR, PARTNER OF PROFILIN"/>
    <property type="match status" value="1"/>
</dbReference>
<protein>
    <recommendedName>
        <fullName evidence="2">Myb/SANT-like DNA-binding domain-containing protein</fullName>
    </recommendedName>
</protein>
<reference evidence="3" key="1">
    <citation type="submission" date="2023-05" db="EMBL/GenBank/DDBJ databases">
        <authorList>
            <person name="Stuckert A."/>
        </authorList>
    </citation>
    <scope>NUCLEOTIDE SEQUENCE</scope>
</reference>
<feature type="domain" description="Myb/SANT-like DNA-binding" evidence="2">
    <location>
        <begin position="12"/>
        <end position="56"/>
    </location>
</feature>
<evidence type="ECO:0000313" key="3">
    <source>
        <dbReference type="EMBL" id="CAI9533122.1"/>
    </source>
</evidence>
<feature type="compositionally biased region" description="Acidic residues" evidence="1">
    <location>
        <begin position="116"/>
        <end position="128"/>
    </location>
</feature>
<evidence type="ECO:0000256" key="1">
    <source>
        <dbReference type="SAM" id="MobiDB-lite"/>
    </source>
</evidence>
<proteinExistence type="predicted"/>
<keyword evidence="4" id="KW-1185">Reference proteome</keyword>
<sequence length="326" mass="36354">MRSCSAGWRPRHSTVAKNTLWREITSAVNAVSACPRSVQNCKKRFADIKRKVKEKLSRIDKHRRTSGGASRLHISFWPYERVMEKIIATDVAPGVPGTTDSGRVTEHESSDFHEFAEEDEAGNTEGEDCPTSGHNEDTEEFPEEADAETDGQTAPEEPTRDGPPSLKQDHVTSRRQQTLRDHTSLIYAEQSHFRRTMAQKFNILNNNVKALNKNVKAFQRSFSESMAALSQSMQQQNTILDKLASNLLLLAEQQQQHNKQCMNGMQQVLHHLDVHQVSPSPTPSDSASDSSPLPIDARRGTALETGPKTQQISDLSRTDTQKGASL</sequence>